<protein>
    <submittedName>
        <fullName evidence="1">Uncharacterized protein</fullName>
    </submittedName>
</protein>
<evidence type="ECO:0000313" key="1">
    <source>
        <dbReference type="EMBL" id="CAI3667745.1"/>
    </source>
</evidence>
<evidence type="ECO:0000313" key="2">
    <source>
        <dbReference type="Proteomes" id="UP001189143"/>
    </source>
</evidence>
<dbReference type="RefSeq" id="WP_230140243.1">
    <property type="nucleotide sequence ID" value="NZ_CAKJVF010000037.1"/>
</dbReference>
<proteinExistence type="predicted"/>
<dbReference type="EMBL" id="CAMTCP010000266">
    <property type="protein sequence ID" value="CAI3667745.1"/>
    <property type="molecule type" value="Genomic_DNA"/>
</dbReference>
<sequence>MGAKNKLTAEEKKNKRLMKWLMSLNREQKQLLTEYCNEQSKSDIVAHFYAYERVLRPALYTLTDNDILEAEKILAEIVRQVGIEGLNLHNFKNGSVEYMKKIDEAKKDIINKYNLLKTKGKNEKDVLADLKVDYPTLTVNSIKNIILEYKRDKAKEEIANGNTEAAVDYIFSEKEESKETTEEHKKEKFKVLKKTVIVGVAGEFGEYHIENGAVSSKGMVMKNSDEVKKVFDDKKKRSIDLIDREANEVLELMEMYK</sequence>
<gene>
    <name evidence="1" type="ORF">CNEO2_660028</name>
</gene>
<comment type="caution">
    <text evidence="1">The sequence shown here is derived from an EMBL/GenBank/DDBJ whole genome shotgun (WGS) entry which is preliminary data.</text>
</comment>
<dbReference type="Proteomes" id="UP001189143">
    <property type="component" value="Unassembled WGS sequence"/>
</dbReference>
<organism evidence="1 2">
    <name type="scientific">Clostridium neonatale</name>
    <dbReference type="NCBI Taxonomy" id="137838"/>
    <lineage>
        <taxon>Bacteria</taxon>
        <taxon>Bacillati</taxon>
        <taxon>Bacillota</taxon>
        <taxon>Clostridia</taxon>
        <taxon>Eubacteriales</taxon>
        <taxon>Clostridiaceae</taxon>
        <taxon>Clostridium</taxon>
    </lineage>
</organism>
<accession>A0AAD1YI32</accession>
<dbReference type="AlphaFoldDB" id="A0AAD1YI32"/>
<reference evidence="1" key="1">
    <citation type="submission" date="2022-10" db="EMBL/GenBank/DDBJ databases">
        <authorList>
            <person name="Aires J."/>
            <person name="Mesa V."/>
        </authorList>
    </citation>
    <scope>NUCLEOTIDE SEQUENCE</scope>
    <source>
        <strain evidence="1">Clostridium neonatale JD116</strain>
    </source>
</reference>
<name>A0AAD1YI32_9CLOT</name>